<dbReference type="Proteomes" id="UP000027931">
    <property type="component" value="Unassembled WGS sequence"/>
</dbReference>
<gene>
    <name evidence="2" type="ORF">EL26_15250</name>
</gene>
<dbReference type="STRING" id="1157490.EL26_15250"/>
<dbReference type="GO" id="GO:0003677">
    <property type="term" value="F:DNA binding"/>
    <property type="evidence" value="ECO:0007669"/>
    <property type="project" value="UniProtKB-KW"/>
</dbReference>
<evidence type="ECO:0008006" key="4">
    <source>
        <dbReference type="Google" id="ProtNLM"/>
    </source>
</evidence>
<evidence type="ECO:0000313" key="2">
    <source>
        <dbReference type="EMBL" id="KEO82434.1"/>
    </source>
</evidence>
<dbReference type="RefSeq" id="WP_052036407.1">
    <property type="nucleotide sequence ID" value="NZ_JMIR01000022.1"/>
</dbReference>
<protein>
    <recommendedName>
        <fullName evidence="4">ArsR family transcriptional regulator</fullName>
    </recommendedName>
</protein>
<evidence type="ECO:0000313" key="3">
    <source>
        <dbReference type="Proteomes" id="UP000027931"/>
    </source>
</evidence>
<dbReference type="CDD" id="cd00090">
    <property type="entry name" value="HTH_ARSR"/>
    <property type="match status" value="1"/>
</dbReference>
<dbReference type="EMBL" id="JMIR01000022">
    <property type="protein sequence ID" value="KEO82434.1"/>
    <property type="molecule type" value="Genomic_DNA"/>
</dbReference>
<sequence length="206" mass="24326">MEDPKHSTYIVKSFDQLKVLSNNFRVRILNLYDDWEPRTNKQIADALQLPPSKVHYHVRELERVGLLQLVETRQSGGVVEKFYLPIAMSISIEWDDVQETAETKGLKKRVKDAAMDDFWASYRQAHDEAMERLYRPASELEAMPPEQRKRFMESIGFAHLTDEEYTELRSEMVALLKRWQERGTMRTGTKSYRLFWTMFEDVTNGK</sequence>
<dbReference type="OrthoDB" id="9788770at2"/>
<comment type="caution">
    <text evidence="2">The sequence shown here is derived from an EMBL/GenBank/DDBJ whole genome shotgun (WGS) entry which is preliminary data.</text>
</comment>
<dbReference type="Pfam" id="PF12840">
    <property type="entry name" value="HTH_20"/>
    <property type="match status" value="1"/>
</dbReference>
<name>A0A074LMS4_9BACL</name>
<dbReference type="InterPro" id="IPR036390">
    <property type="entry name" value="WH_DNA-bd_sf"/>
</dbReference>
<organism evidence="2 3">
    <name type="scientific">Tumebacillus flagellatus</name>
    <dbReference type="NCBI Taxonomy" id="1157490"/>
    <lineage>
        <taxon>Bacteria</taxon>
        <taxon>Bacillati</taxon>
        <taxon>Bacillota</taxon>
        <taxon>Bacilli</taxon>
        <taxon>Bacillales</taxon>
        <taxon>Alicyclobacillaceae</taxon>
        <taxon>Tumebacillus</taxon>
    </lineage>
</organism>
<reference evidence="2 3" key="1">
    <citation type="journal article" date="2013" name="Int. J. Syst. Evol. Microbiol.">
        <title>Tumebacillus flagellatus sp. nov., an alpha-amylase/pullulanase-producing bacterium isolated from cassava wastewater.</title>
        <authorList>
            <person name="Wang Q."/>
            <person name="Xie N."/>
            <person name="Qin Y."/>
            <person name="Shen N."/>
            <person name="Zhu J."/>
            <person name="Mi H."/>
            <person name="Huang R."/>
        </authorList>
    </citation>
    <scope>NUCLEOTIDE SEQUENCE [LARGE SCALE GENOMIC DNA]</scope>
    <source>
        <strain evidence="2 3">GST4</strain>
    </source>
</reference>
<proteinExistence type="predicted"/>
<dbReference type="SUPFAM" id="SSF46785">
    <property type="entry name" value="Winged helix' DNA-binding domain"/>
    <property type="match status" value="1"/>
</dbReference>
<dbReference type="InterPro" id="IPR011991">
    <property type="entry name" value="ArsR-like_HTH"/>
</dbReference>
<keyword evidence="1" id="KW-0238">DNA-binding</keyword>
<dbReference type="InterPro" id="IPR036388">
    <property type="entry name" value="WH-like_DNA-bd_sf"/>
</dbReference>
<accession>A0A074LMS4</accession>
<dbReference type="Gene3D" id="1.10.10.10">
    <property type="entry name" value="Winged helix-like DNA-binding domain superfamily/Winged helix DNA-binding domain"/>
    <property type="match status" value="1"/>
</dbReference>
<dbReference type="AlphaFoldDB" id="A0A074LMS4"/>
<dbReference type="eggNOG" id="COG0640">
    <property type="taxonomic scope" value="Bacteria"/>
</dbReference>
<evidence type="ECO:0000256" key="1">
    <source>
        <dbReference type="ARBA" id="ARBA00023125"/>
    </source>
</evidence>
<keyword evidence="3" id="KW-1185">Reference proteome</keyword>